<protein>
    <submittedName>
        <fullName evidence="3">FeS assembly protein SufD</fullName>
    </submittedName>
</protein>
<gene>
    <name evidence="3" type="primary">sufD</name>
    <name evidence="3" type="ORF">HMPREF0591_5694</name>
</gene>
<keyword evidence="4" id="KW-1185">Reference proteome</keyword>
<evidence type="ECO:0000259" key="2">
    <source>
        <dbReference type="PROSITE" id="PS50006"/>
    </source>
</evidence>
<comment type="caution">
    <text evidence="3">The sequence shown here is derived from an EMBL/GenBank/DDBJ whole genome shotgun (WGS) entry which is preliminary data.</text>
</comment>
<dbReference type="HOGENOM" id="CLU_026231_6_0_11"/>
<dbReference type="PROSITE" id="PS50006">
    <property type="entry name" value="FHA_DOMAIN"/>
    <property type="match status" value="1"/>
</dbReference>
<proteinExistence type="inferred from homology"/>
<evidence type="ECO:0000256" key="1">
    <source>
        <dbReference type="ARBA" id="ARBA00043967"/>
    </source>
</evidence>
<dbReference type="InterPro" id="IPR037284">
    <property type="entry name" value="SUF_FeS_clus_asmbl_SufBD_sf"/>
</dbReference>
<dbReference type="Proteomes" id="UP000003653">
    <property type="component" value="Unassembled WGS sequence"/>
</dbReference>
<dbReference type="RefSeq" id="WP_007171862.1">
    <property type="nucleotide sequence ID" value="NZ_GG770560.1"/>
</dbReference>
<dbReference type="SUPFAM" id="SSF101960">
    <property type="entry name" value="Stabilizer of iron transporter SufD"/>
    <property type="match status" value="1"/>
</dbReference>
<dbReference type="AlphaFoldDB" id="D5PHQ0"/>
<dbReference type="InterPro" id="IPR011542">
    <property type="entry name" value="SUF_FeS_clus_asmbl_SufD"/>
</dbReference>
<dbReference type="InterPro" id="IPR055346">
    <property type="entry name" value="Fe-S_cluster_assembly_SufBD"/>
</dbReference>
<feature type="domain" description="FHA" evidence="2">
    <location>
        <begin position="108"/>
        <end position="165"/>
    </location>
</feature>
<dbReference type="eggNOG" id="COG0719">
    <property type="taxonomic scope" value="Bacteria"/>
</dbReference>
<organism evidence="3 4">
    <name type="scientific">Mycobacterium parascrofulaceum ATCC BAA-614</name>
    <dbReference type="NCBI Taxonomy" id="525368"/>
    <lineage>
        <taxon>Bacteria</taxon>
        <taxon>Bacillati</taxon>
        <taxon>Actinomycetota</taxon>
        <taxon>Actinomycetes</taxon>
        <taxon>Mycobacteriales</taxon>
        <taxon>Mycobacteriaceae</taxon>
        <taxon>Mycobacterium</taxon>
        <taxon>Mycobacterium simiae complex</taxon>
    </lineage>
</organism>
<evidence type="ECO:0000313" key="4">
    <source>
        <dbReference type="Proteomes" id="UP000003653"/>
    </source>
</evidence>
<evidence type="ECO:0000313" key="3">
    <source>
        <dbReference type="EMBL" id="EFG74401.1"/>
    </source>
</evidence>
<dbReference type="PANTHER" id="PTHR43575">
    <property type="entry name" value="PROTEIN ABCI7, CHLOROPLASTIC"/>
    <property type="match status" value="1"/>
</dbReference>
<comment type="similarity">
    <text evidence="1">Belongs to the iron-sulfur cluster assembly SufBD family.</text>
</comment>
<dbReference type="PANTHER" id="PTHR43575:SF1">
    <property type="entry name" value="PROTEIN ABCI7, CHLOROPLASTIC"/>
    <property type="match status" value="1"/>
</dbReference>
<name>D5PHQ0_9MYCO</name>
<dbReference type="NCBIfam" id="TIGR01981">
    <property type="entry name" value="sufD"/>
    <property type="match status" value="1"/>
</dbReference>
<reference evidence="3 4" key="1">
    <citation type="submission" date="2010-04" db="EMBL/GenBank/DDBJ databases">
        <authorList>
            <person name="Muzny D."/>
            <person name="Qin X."/>
            <person name="Deng J."/>
            <person name="Jiang H."/>
            <person name="Liu Y."/>
            <person name="Qu J."/>
            <person name="Song X.-Z."/>
            <person name="Zhang L."/>
            <person name="Thornton R."/>
            <person name="Coyle M."/>
            <person name="Francisco L."/>
            <person name="Jackson L."/>
            <person name="Javaid M."/>
            <person name="Korchina V."/>
            <person name="Kovar C."/>
            <person name="Mata R."/>
            <person name="Mathew T."/>
            <person name="Ngo R."/>
            <person name="Nguyen L."/>
            <person name="Nguyen N."/>
            <person name="Okwuonu G."/>
            <person name="Ongeri F."/>
            <person name="Pham C."/>
            <person name="Simmons D."/>
            <person name="Wilczek-Boney K."/>
            <person name="Hale W."/>
            <person name="Jakkamsetti A."/>
            <person name="Pham P."/>
            <person name="Ruth R."/>
            <person name="San Lucas F."/>
            <person name="Warren J."/>
            <person name="Zhang J."/>
            <person name="Zhao Z."/>
            <person name="Zhou C."/>
            <person name="Zhu D."/>
            <person name="Lee S."/>
            <person name="Bess C."/>
            <person name="Blankenburg K."/>
            <person name="Forbes L."/>
            <person name="Fu Q."/>
            <person name="Gubbala S."/>
            <person name="Hirani K."/>
            <person name="Jayaseelan J.C."/>
            <person name="Lara F."/>
            <person name="Munidasa M."/>
            <person name="Palculict T."/>
            <person name="Patil S."/>
            <person name="Pu L.-L."/>
            <person name="Saada N."/>
            <person name="Tang L."/>
            <person name="Weissenberger G."/>
            <person name="Zhu Y."/>
            <person name="Hemphill L."/>
            <person name="Shang Y."/>
            <person name="Youmans B."/>
            <person name="Ayvaz T."/>
            <person name="Ross M."/>
            <person name="Santibanez J."/>
            <person name="Aqrawi P."/>
            <person name="Gross S."/>
            <person name="Joshi V."/>
            <person name="Fowler G."/>
            <person name="Nazareth L."/>
            <person name="Reid J."/>
            <person name="Worley K."/>
            <person name="Petrosino J."/>
            <person name="Highlander S."/>
            <person name="Gibbs R."/>
        </authorList>
    </citation>
    <scope>NUCLEOTIDE SEQUENCE [LARGE SCALE GENOMIC DNA]</scope>
    <source>
        <strain evidence="3 4">ATCC BAA-614</strain>
    </source>
</reference>
<sequence>MTGLTEAVEGSALAAANKGELFASFDVDAFEVPSGRDEIWRFTPLRRLRGLHDGSARATGVARIDVSEQPGVRVETIRRGDERLGRGGVPTDRVAAQAFSSFNSATLVSVGRDTQVAEPVNITVTGPGAGAVAYGHLQISVAELGEAVVVIDHRGSGTYADNVELIVDDAARLTVVWIADWADDMVHLSAQHARLGKDAVLRHVAVTLGGEVVRMSANVRYAAPGGDAELLGLYFADDGQHLESRLLVDHAQPNCKSNVLYKGALQGDPASQRPDAHTVWVGDVLIRAEATDTETFEVNRNLVLTDGARADSVPNLEIETGEIVGAGHASATGRFDDEQLFYLRARGIPEDQARRLVVRGFFGEIIAKIAVPEIRERLTAAIEHELEITEKTTAL</sequence>
<accession>D5PHQ0</accession>
<dbReference type="Pfam" id="PF01458">
    <property type="entry name" value="SUFBD_core"/>
    <property type="match status" value="1"/>
</dbReference>
<dbReference type="InterPro" id="IPR000253">
    <property type="entry name" value="FHA_dom"/>
</dbReference>
<dbReference type="InterPro" id="IPR000825">
    <property type="entry name" value="SUF_FeS_clus_asmbl_SufBD_core"/>
</dbReference>
<dbReference type="EMBL" id="ADNV01000366">
    <property type="protein sequence ID" value="EFG74401.1"/>
    <property type="molecule type" value="Genomic_DNA"/>
</dbReference>
<dbReference type="GO" id="GO:0016226">
    <property type="term" value="P:iron-sulfur cluster assembly"/>
    <property type="evidence" value="ECO:0007669"/>
    <property type="project" value="InterPro"/>
</dbReference>